<reference evidence="2 3" key="1">
    <citation type="journal article" date="2020" name="ISME J.">
        <title>Comparative genomics reveals insights into cyanobacterial evolution and habitat adaptation.</title>
        <authorList>
            <person name="Chen M.Y."/>
            <person name="Teng W.K."/>
            <person name="Zhao L."/>
            <person name="Hu C.X."/>
            <person name="Zhou Y.K."/>
            <person name="Han B.P."/>
            <person name="Song L.R."/>
            <person name="Shu W.S."/>
        </authorList>
    </citation>
    <scope>NUCLEOTIDE SEQUENCE [LARGE SCALE GENOMIC DNA]</scope>
    <source>
        <strain evidence="2 3">FACHB-838</strain>
    </source>
</reference>
<keyword evidence="3" id="KW-1185">Reference proteome</keyword>
<feature type="compositionally biased region" description="Basic residues" evidence="1">
    <location>
        <begin position="78"/>
        <end position="90"/>
    </location>
</feature>
<accession>A0ABR8DKR6</accession>
<name>A0ABR8DKR6_9NOSO</name>
<organism evidence="2 3">
    <name type="scientific">Nostoc flagelliforme FACHB-838</name>
    <dbReference type="NCBI Taxonomy" id="2692904"/>
    <lineage>
        <taxon>Bacteria</taxon>
        <taxon>Bacillati</taxon>
        <taxon>Cyanobacteriota</taxon>
        <taxon>Cyanophyceae</taxon>
        <taxon>Nostocales</taxon>
        <taxon>Nostocaceae</taxon>
        <taxon>Nostoc</taxon>
    </lineage>
</organism>
<dbReference type="EMBL" id="JACJSI010000014">
    <property type="protein sequence ID" value="MBD2529868.1"/>
    <property type="molecule type" value="Genomic_DNA"/>
</dbReference>
<evidence type="ECO:0000256" key="1">
    <source>
        <dbReference type="SAM" id="MobiDB-lite"/>
    </source>
</evidence>
<sequence length="97" mass="11223">MMYLIAAGGAVKQKKYVYLWAKYSLEDKQDPTKMEAFKEKLQGYLSASKLCPEKLQVWFWHESGFSLRVIRRKNWSKKGSSKKVTAKRSSGRVNVMG</sequence>
<protein>
    <submittedName>
        <fullName evidence="2">Transposase</fullName>
    </submittedName>
</protein>
<evidence type="ECO:0000313" key="2">
    <source>
        <dbReference type="EMBL" id="MBD2529868.1"/>
    </source>
</evidence>
<gene>
    <name evidence="2" type="ORF">H6G97_09935</name>
</gene>
<comment type="caution">
    <text evidence="2">The sequence shown here is derived from an EMBL/GenBank/DDBJ whole genome shotgun (WGS) entry which is preliminary data.</text>
</comment>
<dbReference type="Proteomes" id="UP000623440">
    <property type="component" value="Unassembled WGS sequence"/>
</dbReference>
<evidence type="ECO:0000313" key="3">
    <source>
        <dbReference type="Proteomes" id="UP000623440"/>
    </source>
</evidence>
<proteinExistence type="predicted"/>
<feature type="region of interest" description="Disordered" evidence="1">
    <location>
        <begin position="78"/>
        <end position="97"/>
    </location>
</feature>